<evidence type="ECO:0000313" key="3">
    <source>
        <dbReference type="Proteomes" id="UP000287166"/>
    </source>
</evidence>
<name>A0A401G975_9APHY</name>
<dbReference type="EMBL" id="BFAD01000001">
    <property type="protein sequence ID" value="GBE78720.1"/>
    <property type="molecule type" value="Genomic_DNA"/>
</dbReference>
<feature type="region of interest" description="Disordered" evidence="1">
    <location>
        <begin position="127"/>
        <end position="187"/>
    </location>
</feature>
<dbReference type="OrthoDB" id="3361956at2759"/>
<dbReference type="RefSeq" id="XP_027609633.1">
    <property type="nucleotide sequence ID" value="XM_027753832.1"/>
</dbReference>
<dbReference type="InParanoid" id="A0A401G975"/>
<gene>
    <name evidence="2" type="ORF">SCP_0116110</name>
</gene>
<feature type="compositionally biased region" description="Low complexity" evidence="1">
    <location>
        <begin position="1"/>
        <end position="28"/>
    </location>
</feature>
<dbReference type="Proteomes" id="UP000287166">
    <property type="component" value="Unassembled WGS sequence"/>
</dbReference>
<evidence type="ECO:0008006" key="4">
    <source>
        <dbReference type="Google" id="ProtNLM"/>
    </source>
</evidence>
<sequence>MAPPTSSAAAQSVSATAPAASSSRARPQGARKRAHVAADDAPYHAPASVSASAGGAGTKRAAGERAEGEPRTKRKRVEHVANSGAAANARRIDGDGRISLIDFTTLPTAALYKYLVQYDLVPEIYPSPLGTEDPPPPSSVLRPHGHGRRHASTASPGPSFPVTPANRPRRDPVNRRRSSRLVEEEREPAVMPVMADVADLHGLLAGIAQHHFREHSVREVDTLASFMCAVKAKGEC</sequence>
<feature type="compositionally biased region" description="Basic and acidic residues" evidence="1">
    <location>
        <begin position="61"/>
        <end position="71"/>
    </location>
</feature>
<organism evidence="2 3">
    <name type="scientific">Sparassis crispa</name>
    <dbReference type="NCBI Taxonomy" id="139825"/>
    <lineage>
        <taxon>Eukaryota</taxon>
        <taxon>Fungi</taxon>
        <taxon>Dikarya</taxon>
        <taxon>Basidiomycota</taxon>
        <taxon>Agaricomycotina</taxon>
        <taxon>Agaricomycetes</taxon>
        <taxon>Polyporales</taxon>
        <taxon>Sparassidaceae</taxon>
        <taxon>Sparassis</taxon>
    </lineage>
</organism>
<protein>
    <recommendedName>
        <fullName evidence="4">Histone deacetylase complex subunit SAP30 Sin3 binding domain-containing protein</fullName>
    </recommendedName>
</protein>
<feature type="region of interest" description="Disordered" evidence="1">
    <location>
        <begin position="1"/>
        <end position="88"/>
    </location>
</feature>
<dbReference type="AlphaFoldDB" id="A0A401G975"/>
<keyword evidence="3" id="KW-1185">Reference proteome</keyword>
<reference evidence="2 3" key="1">
    <citation type="journal article" date="2018" name="Sci. Rep.">
        <title>Genome sequence of the cauliflower mushroom Sparassis crispa (Hanabiratake) and its association with beneficial usage.</title>
        <authorList>
            <person name="Kiyama R."/>
            <person name="Furutani Y."/>
            <person name="Kawaguchi K."/>
            <person name="Nakanishi T."/>
        </authorList>
    </citation>
    <scope>NUCLEOTIDE SEQUENCE [LARGE SCALE GENOMIC DNA]</scope>
</reference>
<dbReference type="STRING" id="139825.A0A401G975"/>
<dbReference type="GeneID" id="38775637"/>
<accession>A0A401G975</accession>
<evidence type="ECO:0000313" key="2">
    <source>
        <dbReference type="EMBL" id="GBE78720.1"/>
    </source>
</evidence>
<comment type="caution">
    <text evidence="2">The sequence shown here is derived from an EMBL/GenBank/DDBJ whole genome shotgun (WGS) entry which is preliminary data.</text>
</comment>
<proteinExistence type="predicted"/>
<evidence type="ECO:0000256" key="1">
    <source>
        <dbReference type="SAM" id="MobiDB-lite"/>
    </source>
</evidence>